<gene>
    <name evidence="1" type="ORF">LMG6000_00085</name>
</gene>
<dbReference type="AlphaFoldDB" id="A0A6S7EYK4"/>
<proteinExistence type="predicted"/>
<evidence type="ECO:0000313" key="1">
    <source>
        <dbReference type="EMBL" id="CAB3929033.1"/>
    </source>
</evidence>
<dbReference type="RefSeq" id="WP_162726349.1">
    <property type="nucleotide sequence ID" value="NZ_CADILH010000001.1"/>
</dbReference>
<accession>A0A6S7EYK4</accession>
<dbReference type="EMBL" id="CADILH010000001">
    <property type="protein sequence ID" value="CAB3929033.1"/>
    <property type="molecule type" value="Genomic_DNA"/>
</dbReference>
<protein>
    <submittedName>
        <fullName evidence="1">Uncharacterized protein</fullName>
    </submittedName>
</protein>
<reference evidence="1 2" key="1">
    <citation type="submission" date="2020-04" db="EMBL/GenBank/DDBJ databases">
        <authorList>
            <person name="De Canck E."/>
        </authorList>
    </citation>
    <scope>NUCLEOTIDE SEQUENCE [LARGE SCALE GENOMIC DNA]</scope>
    <source>
        <strain evidence="1 2">LMG 6000</strain>
    </source>
</reference>
<sequence length="51" mass="5442">MCQFLLRKPGKSLGIEIGRSVSRMADTAAHIGSGRNPRNGGVLFMREAPTG</sequence>
<dbReference type="Proteomes" id="UP000494183">
    <property type="component" value="Unassembled WGS sequence"/>
</dbReference>
<name>A0A6S7EYK4_9BURK</name>
<keyword evidence="2" id="KW-1185">Reference proteome</keyword>
<evidence type="ECO:0000313" key="2">
    <source>
        <dbReference type="Proteomes" id="UP000494183"/>
    </source>
</evidence>
<organism evidence="1 2">
    <name type="scientific">Achromobacter insolitus</name>
    <dbReference type="NCBI Taxonomy" id="217204"/>
    <lineage>
        <taxon>Bacteria</taxon>
        <taxon>Pseudomonadati</taxon>
        <taxon>Pseudomonadota</taxon>
        <taxon>Betaproteobacteria</taxon>
        <taxon>Burkholderiales</taxon>
        <taxon>Alcaligenaceae</taxon>
        <taxon>Achromobacter</taxon>
    </lineage>
</organism>